<dbReference type="STRING" id="1429043.X474_10955"/>
<evidence type="ECO:0000259" key="2">
    <source>
        <dbReference type="PROSITE" id="PS01148"/>
    </source>
</evidence>
<dbReference type="InParanoid" id="A0A0D2JVH7"/>
<organism evidence="3 4">
    <name type="scientific">Dethiosulfatarculus sandiegensis</name>
    <dbReference type="NCBI Taxonomy" id="1429043"/>
    <lineage>
        <taxon>Bacteria</taxon>
        <taxon>Pseudomonadati</taxon>
        <taxon>Thermodesulfobacteriota</taxon>
        <taxon>Desulfarculia</taxon>
        <taxon>Desulfarculales</taxon>
        <taxon>Desulfarculaceae</taxon>
        <taxon>Dethiosulfatarculus</taxon>
    </lineage>
</organism>
<comment type="caution">
    <text evidence="3">The sequence shown here is derived from an EMBL/GenBank/DDBJ whole genome shotgun (WGS) entry which is preliminary data.</text>
</comment>
<dbReference type="PATRIC" id="fig|1429043.3.peg.2325"/>
<accession>A0A0D2JVH7</accession>
<dbReference type="RefSeq" id="WP_044348584.1">
    <property type="nucleotide sequence ID" value="NZ_AZAC01000014.1"/>
</dbReference>
<evidence type="ECO:0000256" key="1">
    <source>
        <dbReference type="ARBA" id="ARBA00008984"/>
    </source>
</evidence>
<dbReference type="PANTHER" id="PTHR33279">
    <property type="entry name" value="SULFUR CARRIER PROTEIN YEDF-RELATED"/>
    <property type="match status" value="1"/>
</dbReference>
<comment type="similarity">
    <text evidence="1">Belongs to the sulfur carrier protein TusA family.</text>
</comment>
<proteinExistence type="inferred from homology"/>
<keyword evidence="4" id="KW-1185">Reference proteome</keyword>
<dbReference type="OrthoDB" id="9801500at2"/>
<dbReference type="Gene3D" id="3.30.110.40">
    <property type="entry name" value="TusA-like domain"/>
    <property type="match status" value="1"/>
</dbReference>
<dbReference type="Proteomes" id="UP000032233">
    <property type="component" value="Unassembled WGS sequence"/>
</dbReference>
<gene>
    <name evidence="3" type="ORF">X474_10955</name>
</gene>
<protein>
    <submittedName>
        <fullName evidence="3">Preprotein translocase subunit TatB</fullName>
    </submittedName>
</protein>
<name>A0A0D2JVH7_9BACT</name>
<dbReference type="InterPro" id="IPR036868">
    <property type="entry name" value="TusA-like_sf"/>
</dbReference>
<evidence type="ECO:0000313" key="3">
    <source>
        <dbReference type="EMBL" id="KIX13575.1"/>
    </source>
</evidence>
<dbReference type="SUPFAM" id="SSF64307">
    <property type="entry name" value="SirA-like"/>
    <property type="match status" value="1"/>
</dbReference>
<dbReference type="Pfam" id="PF01206">
    <property type="entry name" value="TusA"/>
    <property type="match status" value="1"/>
</dbReference>
<dbReference type="AlphaFoldDB" id="A0A0D2JVH7"/>
<dbReference type="InterPro" id="IPR001455">
    <property type="entry name" value="TusA-like"/>
</dbReference>
<dbReference type="CDD" id="cd03421">
    <property type="entry name" value="SirA_like_N"/>
    <property type="match status" value="1"/>
</dbReference>
<dbReference type="EMBL" id="AZAC01000014">
    <property type="protein sequence ID" value="KIX13575.1"/>
    <property type="molecule type" value="Genomic_DNA"/>
</dbReference>
<reference evidence="3 4" key="1">
    <citation type="submission" date="2013-11" db="EMBL/GenBank/DDBJ databases">
        <title>Metagenomic analysis of a methanogenic consortium involved in long chain n-alkane degradation.</title>
        <authorList>
            <person name="Davidova I.A."/>
            <person name="Callaghan A.V."/>
            <person name="Wawrik B."/>
            <person name="Pruitt S."/>
            <person name="Marks C."/>
            <person name="Duncan K.E."/>
            <person name="Suflita J.M."/>
        </authorList>
    </citation>
    <scope>NUCLEOTIDE SEQUENCE [LARGE SCALE GENOMIC DNA]</scope>
    <source>
        <strain evidence="3 4">SPR</strain>
    </source>
</reference>
<feature type="domain" description="UPF0033" evidence="2">
    <location>
        <begin position="5"/>
        <end position="29"/>
    </location>
</feature>
<evidence type="ECO:0000313" key="4">
    <source>
        <dbReference type="Proteomes" id="UP000032233"/>
    </source>
</evidence>
<dbReference type="PROSITE" id="PS01148">
    <property type="entry name" value="UPF0033"/>
    <property type="match status" value="1"/>
</dbReference>
<dbReference type="FunCoup" id="A0A0D2JVH7">
    <property type="interactions" value="4"/>
</dbReference>
<sequence length="72" mass="8034">MSDIIDARGLSCPQPVILAMDKMKQMKKGVFEVQVDTETSSENVSRAAKSKGWEVKEVREENDAFCLTIAKD</sequence>
<dbReference type="PANTHER" id="PTHR33279:SF6">
    <property type="entry name" value="SULFUR CARRIER PROTEIN YEDF-RELATED"/>
    <property type="match status" value="1"/>
</dbReference>